<dbReference type="PANTHER" id="PTHR33116:SF78">
    <property type="entry name" value="OS12G0587133 PROTEIN"/>
    <property type="match status" value="1"/>
</dbReference>
<dbReference type="EMBL" id="QGNW01000272">
    <property type="protein sequence ID" value="RVW79961.1"/>
    <property type="molecule type" value="Genomic_DNA"/>
</dbReference>
<gene>
    <name evidence="1" type="ORF">CK203_047500</name>
</gene>
<reference evidence="1 2" key="1">
    <citation type="journal article" date="2018" name="PLoS Genet.">
        <title>Population sequencing reveals clonal diversity and ancestral inbreeding in the grapevine cultivar Chardonnay.</title>
        <authorList>
            <person name="Roach M.J."/>
            <person name="Johnson D.L."/>
            <person name="Bohlmann J."/>
            <person name="van Vuuren H.J."/>
            <person name="Jones S.J."/>
            <person name="Pretorius I.S."/>
            <person name="Schmidt S.A."/>
            <person name="Borneman A.R."/>
        </authorList>
    </citation>
    <scope>NUCLEOTIDE SEQUENCE [LARGE SCALE GENOMIC DNA]</scope>
    <source>
        <strain evidence="2">cv. Chardonnay</strain>
        <tissue evidence="1">Leaf</tissue>
    </source>
</reference>
<evidence type="ECO:0000313" key="2">
    <source>
        <dbReference type="Proteomes" id="UP000288805"/>
    </source>
</evidence>
<protein>
    <submittedName>
        <fullName evidence="1">Uncharacterized protein</fullName>
    </submittedName>
</protein>
<sequence length="410" mass="47206">MWLKVEGFKDLIRSWWQGWWLEAASFKLNAKLKELKQKLKVWNREVFGRLECNKDAALQQVEYWIVWKASRELWLKEGDRNTGYFHRMASAHRRANYMDRIKINGVRLSGEQEVRKGSECLSALLLESSDWKADIGRLQLNQISFKKRGCWSSLSLRLRCSWFLLKLEGVAPRGPPFPYLFVMGMEVLSVLIRRAGRGIYFGCNIQRAASGLRINLAKTRSFRRGSGRGERDGSGVRVRLEELQRDFLWGGGNLERKAHLVKWEVVCGNKEKGGLGIRKLTLLNKALLGKCIWRFACDKELFGSKCLWQSMDKRIAVGGQKGCGCVWSGGLEGDLKEAGCAVPEFPAPLYLAAHRKATMEEMWDQNFGGGGWNLRFIRDFNDWELDMVGNLLHELRGHSILRRKIRFFGR</sequence>
<evidence type="ECO:0000313" key="1">
    <source>
        <dbReference type="EMBL" id="RVW79961.1"/>
    </source>
</evidence>
<organism evidence="1 2">
    <name type="scientific">Vitis vinifera</name>
    <name type="common">Grape</name>
    <dbReference type="NCBI Taxonomy" id="29760"/>
    <lineage>
        <taxon>Eukaryota</taxon>
        <taxon>Viridiplantae</taxon>
        <taxon>Streptophyta</taxon>
        <taxon>Embryophyta</taxon>
        <taxon>Tracheophyta</taxon>
        <taxon>Spermatophyta</taxon>
        <taxon>Magnoliopsida</taxon>
        <taxon>eudicotyledons</taxon>
        <taxon>Gunneridae</taxon>
        <taxon>Pentapetalae</taxon>
        <taxon>rosids</taxon>
        <taxon>Vitales</taxon>
        <taxon>Vitaceae</taxon>
        <taxon>Viteae</taxon>
        <taxon>Vitis</taxon>
    </lineage>
</organism>
<dbReference type="Proteomes" id="UP000288805">
    <property type="component" value="Unassembled WGS sequence"/>
</dbReference>
<accession>A0A438H6N0</accession>
<dbReference type="PANTHER" id="PTHR33116">
    <property type="entry name" value="REVERSE TRANSCRIPTASE ZINC-BINDING DOMAIN-CONTAINING PROTEIN-RELATED-RELATED"/>
    <property type="match status" value="1"/>
</dbReference>
<proteinExistence type="predicted"/>
<comment type="caution">
    <text evidence="1">The sequence shown here is derived from an EMBL/GenBank/DDBJ whole genome shotgun (WGS) entry which is preliminary data.</text>
</comment>
<name>A0A438H6N0_VITVI</name>
<dbReference type="AlphaFoldDB" id="A0A438H6N0"/>